<dbReference type="InterPro" id="IPR001296">
    <property type="entry name" value="Glyco_trans_1"/>
</dbReference>
<dbReference type="Pfam" id="PF13439">
    <property type="entry name" value="Glyco_transf_4"/>
    <property type="match status" value="1"/>
</dbReference>
<dbReference type="PANTHER" id="PTHR45947:SF13">
    <property type="entry name" value="TRANSFERASE"/>
    <property type="match status" value="1"/>
</dbReference>
<gene>
    <name evidence="3" type="ORF">IC617_10175</name>
</gene>
<dbReference type="CDD" id="cd03823">
    <property type="entry name" value="GT4_ExpE7-like"/>
    <property type="match status" value="1"/>
</dbReference>
<dbReference type="RefSeq" id="WP_191144892.1">
    <property type="nucleotide sequence ID" value="NZ_JACXAF010000012.1"/>
</dbReference>
<dbReference type="EMBL" id="JACXAF010000012">
    <property type="protein sequence ID" value="MBD1389793.1"/>
    <property type="molecule type" value="Genomic_DNA"/>
</dbReference>
<sequence length="407" mass="45513">MKKVLFISHGHPELSKGGAEVASWNLFKALQEQGCECLYVARTGDSSHGGSTFSARADDQVMLHTQMGDWFTLSAGNVKHLFDDLGALVKQFSPDVIHIHHYAHMGIEILPALRQAAPEAKIVFTLHEFMAICMHNGQMVKKRSLKLCYKATPADCHDCFPQHSPGDFFLRHSYLLDQFAHVDCFISPSQFLAERYIEWGIERHKMNVIENVLPDFHAVAPRPLAEGGKRSKFAFFGQVNPYKGIDVLLEAFLRLPDETRAQVSLDIHGANLDKQTGDLQEKVASLLEQLRGTVSMRGAYEPHQLPSLLAECDWVIIPSIWWENSPVVIQEAIAHGRPLIGSNIGGMKEKIEGKAGLTFDARSSSSLAHAIEQAMEPHCFDHWQTQLEPPFDSLAKQINVLDSLFLD</sequence>
<accession>A0A8J6UJ28</accession>
<name>A0A8J6UJ28_9GAMM</name>
<dbReference type="SUPFAM" id="SSF53756">
    <property type="entry name" value="UDP-Glycosyltransferase/glycogen phosphorylase"/>
    <property type="match status" value="1"/>
</dbReference>
<evidence type="ECO:0000313" key="4">
    <source>
        <dbReference type="Proteomes" id="UP000638014"/>
    </source>
</evidence>
<dbReference type="Pfam" id="PF00534">
    <property type="entry name" value="Glycos_transf_1"/>
    <property type="match status" value="1"/>
</dbReference>
<keyword evidence="4" id="KW-1185">Reference proteome</keyword>
<evidence type="ECO:0000313" key="3">
    <source>
        <dbReference type="EMBL" id="MBD1389793.1"/>
    </source>
</evidence>
<dbReference type="InterPro" id="IPR050194">
    <property type="entry name" value="Glycosyltransferase_grp1"/>
</dbReference>
<dbReference type="PANTHER" id="PTHR45947">
    <property type="entry name" value="SULFOQUINOVOSYL TRANSFERASE SQD2"/>
    <property type="match status" value="1"/>
</dbReference>
<feature type="domain" description="Glycosyltransferase subfamily 4-like N-terminal" evidence="2">
    <location>
        <begin position="17"/>
        <end position="211"/>
    </location>
</feature>
<dbReference type="Gene3D" id="3.40.50.2000">
    <property type="entry name" value="Glycogen Phosphorylase B"/>
    <property type="match status" value="2"/>
</dbReference>
<organism evidence="3 4">
    <name type="scientific">Neiella litorisoli</name>
    <dbReference type="NCBI Taxonomy" id="2771431"/>
    <lineage>
        <taxon>Bacteria</taxon>
        <taxon>Pseudomonadati</taxon>
        <taxon>Pseudomonadota</taxon>
        <taxon>Gammaproteobacteria</taxon>
        <taxon>Alteromonadales</taxon>
        <taxon>Echinimonadaceae</taxon>
        <taxon>Neiella</taxon>
    </lineage>
</organism>
<comment type="caution">
    <text evidence="3">The sequence shown here is derived from an EMBL/GenBank/DDBJ whole genome shotgun (WGS) entry which is preliminary data.</text>
</comment>
<proteinExistence type="predicted"/>
<dbReference type="GO" id="GO:0016757">
    <property type="term" value="F:glycosyltransferase activity"/>
    <property type="evidence" value="ECO:0007669"/>
    <property type="project" value="InterPro"/>
</dbReference>
<dbReference type="Proteomes" id="UP000638014">
    <property type="component" value="Unassembled WGS sequence"/>
</dbReference>
<protein>
    <submittedName>
        <fullName evidence="3">Glycosyltransferase family 4 protein</fullName>
    </submittedName>
</protein>
<evidence type="ECO:0000259" key="1">
    <source>
        <dbReference type="Pfam" id="PF00534"/>
    </source>
</evidence>
<evidence type="ECO:0000259" key="2">
    <source>
        <dbReference type="Pfam" id="PF13439"/>
    </source>
</evidence>
<dbReference type="InterPro" id="IPR028098">
    <property type="entry name" value="Glyco_trans_4-like_N"/>
</dbReference>
<dbReference type="AlphaFoldDB" id="A0A8J6UJ28"/>
<reference evidence="3" key="1">
    <citation type="submission" date="2020-09" db="EMBL/GenBank/DDBJ databases">
        <title>A novel bacterium of genus Neiella, isolated from South China Sea.</title>
        <authorList>
            <person name="Huang H."/>
            <person name="Mo K."/>
            <person name="Hu Y."/>
        </authorList>
    </citation>
    <scope>NUCLEOTIDE SEQUENCE</scope>
    <source>
        <strain evidence="3">HB171785</strain>
    </source>
</reference>
<feature type="domain" description="Glycosyl transferase family 1" evidence="1">
    <location>
        <begin position="224"/>
        <end position="376"/>
    </location>
</feature>